<dbReference type="EMBL" id="LT608253">
    <property type="protein sequence ID" value="SCM15791.1"/>
    <property type="molecule type" value="Genomic_DNA"/>
</dbReference>
<accession>A0A1D3LQ01</accession>
<dbReference type="GO" id="GO:0005682">
    <property type="term" value="C:U5 snRNP"/>
    <property type="evidence" value="ECO:0007669"/>
    <property type="project" value="InterPro"/>
</dbReference>
<feature type="compositionally biased region" description="Basic residues" evidence="1">
    <location>
        <begin position="798"/>
        <end position="813"/>
    </location>
</feature>
<dbReference type="Proteomes" id="UP000219860">
    <property type="component" value="Chromosome 5"/>
</dbReference>
<evidence type="ECO:0000313" key="2">
    <source>
        <dbReference type="EMBL" id="SCM15791.1"/>
    </source>
</evidence>
<feature type="region of interest" description="Disordered" evidence="1">
    <location>
        <begin position="600"/>
        <end position="625"/>
    </location>
</feature>
<feature type="compositionally biased region" description="Basic and acidic residues" evidence="1">
    <location>
        <begin position="326"/>
        <end position="335"/>
    </location>
</feature>
<protein>
    <recommendedName>
        <fullName evidence="4">GYF domain-containing protein</fullName>
    </recommendedName>
</protein>
<dbReference type="InterPro" id="IPR039905">
    <property type="entry name" value="CD2BP2/Lin1"/>
</dbReference>
<organism evidence="2 3">
    <name type="scientific">Plasmodium berghei</name>
    <dbReference type="NCBI Taxonomy" id="5821"/>
    <lineage>
        <taxon>Eukaryota</taxon>
        <taxon>Sar</taxon>
        <taxon>Alveolata</taxon>
        <taxon>Apicomplexa</taxon>
        <taxon>Aconoidasida</taxon>
        <taxon>Haemosporida</taxon>
        <taxon>Plasmodiidae</taxon>
        <taxon>Plasmodium</taxon>
        <taxon>Plasmodium (Vinckeia)</taxon>
    </lineage>
</organism>
<dbReference type="SUPFAM" id="SSF55277">
    <property type="entry name" value="GYF domain"/>
    <property type="match status" value="2"/>
</dbReference>
<dbReference type="OrthoDB" id="331341at2759"/>
<gene>
    <name evidence="2" type="ORF">PBSP11A_000081000</name>
</gene>
<feature type="compositionally biased region" description="Basic and acidic residues" evidence="1">
    <location>
        <begin position="357"/>
        <end position="441"/>
    </location>
</feature>
<name>A0A1D3LQ01_PLABE</name>
<feature type="region of interest" description="Disordered" evidence="1">
    <location>
        <begin position="326"/>
        <end position="450"/>
    </location>
</feature>
<dbReference type="AlphaFoldDB" id="A0A1D3LQ01"/>
<feature type="compositionally biased region" description="Acidic residues" evidence="1">
    <location>
        <begin position="818"/>
        <end position="832"/>
    </location>
</feature>
<dbReference type="VEuPathDB" id="PlasmoDB:PBANKA_0515400"/>
<sequence length="832" mass="98355">MLNEQSVEVDLKKIETELVSCHDNTEKTKKKKKVQFSEKNETLYYEKDENENSYFNFALNNFNYFESFYNRMYNADFNDQEIQKYDTFLNVNDKILEYNEMDEDEEEEDIQNNFLKKNNLVNSAFKGVNKLKIDLHSKINKRDSNSTSDDNEKNNASYSKKDKFAQSFSEDCSFEINDIQSAIINAEEKTTYYNKDYFGYEIEPFNMKNELQEGYIDKDGNYIYHDSKNNKVEEAWLKSIDENESFSNNKLHTQIHKEIISKSNNNINTDIYDNSLSVNIYDGLYSLSCLLADKETPIKAMIRYKNDLKNCKNYLNQCKTNLEEARVQESQKDGTGENLQSSKDRVTPNELQVNIRQSDEYKADVEKEKEDKANAEKEKEDKANVEKEKEDNANVEKEKEDKANVEKEKDKANVEKEKEDKANVEKEKEDKANVEKEKEEASGDTIQNEHKKKMQQLEEVYQKALLDYKTIERQFNNIIDLTQKLTNEYKNVYFLTKNEFEEICKKLEECKESGNILWQLKWQSDVNNNIYGPYNYYDIYNFISLGIVSAANPILLRRVSNENKMLENIWQSYDTVNYLNFVNNDNVKKKRKLNEINIEDSEGEQKEANVEKEKEEASGDTIQNEHKKKMQQLEEVYQKALLDYKTIERQFNNIIDLTQKLTNEYKNVYFLTKNEFEEICKKLEECKESGNILWQLKWQSDVNNNIYGPYNYYDIYNFISLGIVSAANPILLRRVSNENKMLENIWQSYDTVNYLNFVNNDNVKKKRKLNEINIEDSEGEQKEVDSSTDDNEYDIQNKKKKKKGLIQISKKKEKISNEDDTDNEDDFESYGI</sequence>
<dbReference type="InterPro" id="IPR035445">
    <property type="entry name" value="GYF-like_dom_sf"/>
</dbReference>
<evidence type="ECO:0008006" key="4">
    <source>
        <dbReference type="Google" id="ProtNLM"/>
    </source>
</evidence>
<dbReference type="PANTHER" id="PTHR13138">
    <property type="entry name" value="PROTEIN LIN1"/>
    <property type="match status" value="1"/>
</dbReference>
<feature type="region of interest" description="Disordered" evidence="1">
    <location>
        <begin position="777"/>
        <end position="832"/>
    </location>
</feature>
<reference evidence="2 3" key="1">
    <citation type="submission" date="2016-08" db="EMBL/GenBank/DDBJ databases">
        <authorList>
            <consortium name="Pathogen Informatics"/>
        </authorList>
    </citation>
    <scope>NUCLEOTIDE SEQUENCE [LARGE SCALE GENOMIC DNA]</scope>
    <source>
        <strain evidence="2 3">SP11 Antwerpcl1</strain>
    </source>
</reference>
<evidence type="ECO:0000256" key="1">
    <source>
        <dbReference type="SAM" id="MobiDB-lite"/>
    </source>
</evidence>
<evidence type="ECO:0000313" key="3">
    <source>
        <dbReference type="Proteomes" id="UP000219860"/>
    </source>
</evidence>
<feature type="compositionally biased region" description="Basic and acidic residues" evidence="1">
    <location>
        <begin position="603"/>
        <end position="617"/>
    </location>
</feature>
<dbReference type="PANTHER" id="PTHR13138:SF3">
    <property type="entry name" value="CD2 ANTIGEN CYTOPLASMIC TAIL-BINDING PROTEIN 2"/>
    <property type="match status" value="1"/>
</dbReference>
<proteinExistence type="predicted"/>